<feature type="repeat" description="PPR" evidence="3">
    <location>
        <begin position="178"/>
        <end position="212"/>
    </location>
</feature>
<comment type="caution">
    <text evidence="4">The sequence shown here is derived from an EMBL/GenBank/DDBJ whole genome shotgun (WGS) entry which is preliminary data.</text>
</comment>
<dbReference type="SUPFAM" id="SSF48452">
    <property type="entry name" value="TPR-like"/>
    <property type="match status" value="2"/>
</dbReference>
<dbReference type="Proteomes" id="UP001497480">
    <property type="component" value="Unassembled WGS sequence"/>
</dbReference>
<dbReference type="GO" id="GO:0005739">
    <property type="term" value="C:mitochondrion"/>
    <property type="evidence" value="ECO:0007669"/>
    <property type="project" value="TreeGrafter"/>
</dbReference>
<gene>
    <name evidence="4" type="ORF">LLUT_LOCUS23696</name>
</gene>
<dbReference type="GO" id="GO:0003729">
    <property type="term" value="F:mRNA binding"/>
    <property type="evidence" value="ECO:0007669"/>
    <property type="project" value="UniProtKB-ARBA"/>
</dbReference>
<dbReference type="Pfam" id="PF01535">
    <property type="entry name" value="PPR"/>
    <property type="match status" value="4"/>
</dbReference>
<keyword evidence="2" id="KW-0677">Repeat</keyword>
<feature type="repeat" description="PPR" evidence="3">
    <location>
        <begin position="353"/>
        <end position="387"/>
    </location>
</feature>
<evidence type="ECO:0008006" key="6">
    <source>
        <dbReference type="Google" id="ProtNLM"/>
    </source>
</evidence>
<comment type="similarity">
    <text evidence="1">Belongs to the PPR family. P subfamily.</text>
</comment>
<evidence type="ECO:0000256" key="1">
    <source>
        <dbReference type="ARBA" id="ARBA00007626"/>
    </source>
</evidence>
<evidence type="ECO:0000256" key="2">
    <source>
        <dbReference type="ARBA" id="ARBA00022737"/>
    </source>
</evidence>
<evidence type="ECO:0000313" key="5">
    <source>
        <dbReference type="Proteomes" id="UP001497480"/>
    </source>
</evidence>
<dbReference type="NCBIfam" id="TIGR00756">
    <property type="entry name" value="PPR"/>
    <property type="match status" value="2"/>
</dbReference>
<dbReference type="InterPro" id="IPR011990">
    <property type="entry name" value="TPR-like_helical_dom_sf"/>
</dbReference>
<sequence>MIMFRSRCKLFNISRFYVSSFYSTQTMVSSSSSSSSSSFPSVLQKRILMSGDPRTSMVPILNQWVEEEKGRDITQSQLQHLIKRLSHFRRFNHALQVSEWMTNERKYDLSPGDIAKQLNLISKVHGLEQAKKFFQGIPDAKIGFKVCAALLSCYAEHKSLDEAEAIMKKVKEYHPVHITVCYNMMLKLYAQVGKYEKLERLMQEMKDKDICNGASFTIRLNAYVAAADIEGMEKLLMWMEADPIATVDWYTYTTAANAYIKAGDFEKATAMLKKSEQLARGKTRRLAYESLQTMYAAIGNKDEVYRIWNRCKIFKSSYNSSSISMLSSLVKLDDIDGAENLVEEWESKCTHFDTRIPNLMITAYCKWGLLDKAEAYIKRLLDSGKKLDGSTWDRFAFTYRMGNDMDKAVKSMKKAISEDRPGWKPNPFTLVACIKYAKEKEELDLALELLSLCRKHGHISVATYDGLASYVHSEILDTKAFDLIKGDYQLDEKIQLLEG</sequence>
<accession>A0AAV1XLG1</accession>
<dbReference type="EMBL" id="CAXHTB010000016">
    <property type="protein sequence ID" value="CAL0322636.1"/>
    <property type="molecule type" value="Genomic_DNA"/>
</dbReference>
<keyword evidence="5" id="KW-1185">Reference proteome</keyword>
<evidence type="ECO:0000256" key="3">
    <source>
        <dbReference type="PROSITE-ProRule" id="PRU00708"/>
    </source>
</evidence>
<reference evidence="4 5" key="1">
    <citation type="submission" date="2024-03" db="EMBL/GenBank/DDBJ databases">
        <authorList>
            <person name="Martinez-Hernandez J."/>
        </authorList>
    </citation>
    <scope>NUCLEOTIDE SEQUENCE [LARGE SCALE GENOMIC DNA]</scope>
</reference>
<protein>
    <recommendedName>
        <fullName evidence="6">Pentatricopeptide repeat-containing protein</fullName>
    </recommendedName>
</protein>
<organism evidence="4 5">
    <name type="scientific">Lupinus luteus</name>
    <name type="common">European yellow lupine</name>
    <dbReference type="NCBI Taxonomy" id="3873"/>
    <lineage>
        <taxon>Eukaryota</taxon>
        <taxon>Viridiplantae</taxon>
        <taxon>Streptophyta</taxon>
        <taxon>Embryophyta</taxon>
        <taxon>Tracheophyta</taxon>
        <taxon>Spermatophyta</taxon>
        <taxon>Magnoliopsida</taxon>
        <taxon>eudicotyledons</taxon>
        <taxon>Gunneridae</taxon>
        <taxon>Pentapetalae</taxon>
        <taxon>rosids</taxon>
        <taxon>fabids</taxon>
        <taxon>Fabales</taxon>
        <taxon>Fabaceae</taxon>
        <taxon>Papilionoideae</taxon>
        <taxon>50 kb inversion clade</taxon>
        <taxon>genistoids sensu lato</taxon>
        <taxon>core genistoids</taxon>
        <taxon>Genisteae</taxon>
        <taxon>Lupinus</taxon>
    </lineage>
</organism>
<dbReference type="PANTHER" id="PTHR45717">
    <property type="entry name" value="OS12G0527900 PROTEIN"/>
    <property type="match status" value="1"/>
</dbReference>
<dbReference type="PROSITE" id="PS51375">
    <property type="entry name" value="PPR"/>
    <property type="match status" value="2"/>
</dbReference>
<dbReference type="InterPro" id="IPR002885">
    <property type="entry name" value="PPR_rpt"/>
</dbReference>
<dbReference type="PANTHER" id="PTHR45717:SF10">
    <property type="entry name" value="OS10G0501000 PROTEIN"/>
    <property type="match status" value="1"/>
</dbReference>
<evidence type="ECO:0000313" key="4">
    <source>
        <dbReference type="EMBL" id="CAL0322636.1"/>
    </source>
</evidence>
<dbReference type="Gene3D" id="1.25.40.10">
    <property type="entry name" value="Tetratricopeptide repeat domain"/>
    <property type="match status" value="3"/>
</dbReference>
<name>A0AAV1XLG1_LUPLU</name>
<proteinExistence type="inferred from homology"/>
<dbReference type="AlphaFoldDB" id="A0AAV1XLG1"/>